<keyword evidence="2" id="KW-1185">Reference proteome</keyword>
<comment type="caution">
    <text evidence="1">The sequence shown here is derived from an EMBL/GenBank/DDBJ whole genome shotgun (WGS) entry which is preliminary data.</text>
</comment>
<protein>
    <submittedName>
        <fullName evidence="1">Uncharacterized protein</fullName>
    </submittedName>
</protein>
<dbReference type="SUPFAM" id="SSF52096">
    <property type="entry name" value="ClpP/crotonase"/>
    <property type="match status" value="1"/>
</dbReference>
<sequence>MHMCQYGFYAGEMFLFNKKITAQEALERNLVTREFQEDVFKKETNALVAYYSTLPPKTTSFSKLKCWAFKCSFSFGTDGNQESGLSFIWWIQKH</sequence>
<name>A0A2T7NJ07_POMCA</name>
<gene>
    <name evidence="1" type="ORF">C0Q70_19326</name>
</gene>
<dbReference type="AlphaFoldDB" id="A0A2T7NJ07"/>
<evidence type="ECO:0000313" key="2">
    <source>
        <dbReference type="Proteomes" id="UP000245119"/>
    </source>
</evidence>
<proteinExistence type="predicted"/>
<evidence type="ECO:0000313" key="1">
    <source>
        <dbReference type="EMBL" id="PVD21159.1"/>
    </source>
</evidence>
<dbReference type="Proteomes" id="UP000245119">
    <property type="component" value="Linkage Group LG12"/>
</dbReference>
<dbReference type="OrthoDB" id="409763at2759"/>
<reference evidence="1 2" key="1">
    <citation type="submission" date="2018-04" db="EMBL/GenBank/DDBJ databases">
        <title>The genome of golden apple snail Pomacea canaliculata provides insight into stress tolerance and invasive adaptation.</title>
        <authorList>
            <person name="Liu C."/>
            <person name="Liu B."/>
            <person name="Ren Y."/>
            <person name="Zhang Y."/>
            <person name="Wang H."/>
            <person name="Li S."/>
            <person name="Jiang F."/>
            <person name="Yin L."/>
            <person name="Zhang G."/>
            <person name="Qian W."/>
            <person name="Fan W."/>
        </authorList>
    </citation>
    <scope>NUCLEOTIDE SEQUENCE [LARGE SCALE GENOMIC DNA]</scope>
    <source>
        <strain evidence="1">SZHN2017</strain>
        <tissue evidence="1">Muscle</tissue>
    </source>
</reference>
<dbReference type="EMBL" id="PZQS01000012">
    <property type="protein sequence ID" value="PVD21159.1"/>
    <property type="molecule type" value="Genomic_DNA"/>
</dbReference>
<dbReference type="InterPro" id="IPR029045">
    <property type="entry name" value="ClpP/crotonase-like_dom_sf"/>
</dbReference>
<accession>A0A2T7NJ07</accession>
<organism evidence="1 2">
    <name type="scientific">Pomacea canaliculata</name>
    <name type="common">Golden apple snail</name>
    <dbReference type="NCBI Taxonomy" id="400727"/>
    <lineage>
        <taxon>Eukaryota</taxon>
        <taxon>Metazoa</taxon>
        <taxon>Spiralia</taxon>
        <taxon>Lophotrochozoa</taxon>
        <taxon>Mollusca</taxon>
        <taxon>Gastropoda</taxon>
        <taxon>Caenogastropoda</taxon>
        <taxon>Architaenioglossa</taxon>
        <taxon>Ampullarioidea</taxon>
        <taxon>Ampullariidae</taxon>
        <taxon>Pomacea</taxon>
    </lineage>
</organism>